<gene>
    <name evidence="1" type="ORF">WISP_113704</name>
</gene>
<accession>A0ABQ9D0W2</accession>
<evidence type="ECO:0000313" key="2">
    <source>
        <dbReference type="Proteomes" id="UP001145742"/>
    </source>
</evidence>
<dbReference type="Proteomes" id="UP001145742">
    <property type="component" value="Unassembled WGS sequence"/>
</dbReference>
<keyword evidence="2" id="KW-1185">Reference proteome</keyword>
<protein>
    <submittedName>
        <fullName evidence="1">Uncharacterized protein</fullName>
    </submittedName>
</protein>
<evidence type="ECO:0000313" key="1">
    <source>
        <dbReference type="EMBL" id="KAJ7409591.1"/>
    </source>
</evidence>
<proteinExistence type="predicted"/>
<comment type="caution">
    <text evidence="1">The sequence shown here is derived from an EMBL/GenBank/DDBJ whole genome shotgun (WGS) entry which is preliminary data.</text>
</comment>
<organism evidence="1 2">
    <name type="scientific">Willisornis vidua</name>
    <name type="common">Xingu scale-backed antbird</name>
    <dbReference type="NCBI Taxonomy" id="1566151"/>
    <lineage>
        <taxon>Eukaryota</taxon>
        <taxon>Metazoa</taxon>
        <taxon>Chordata</taxon>
        <taxon>Craniata</taxon>
        <taxon>Vertebrata</taxon>
        <taxon>Euteleostomi</taxon>
        <taxon>Archelosauria</taxon>
        <taxon>Archosauria</taxon>
        <taxon>Dinosauria</taxon>
        <taxon>Saurischia</taxon>
        <taxon>Theropoda</taxon>
        <taxon>Coelurosauria</taxon>
        <taxon>Aves</taxon>
        <taxon>Neognathae</taxon>
        <taxon>Neoaves</taxon>
        <taxon>Telluraves</taxon>
        <taxon>Australaves</taxon>
        <taxon>Passeriformes</taxon>
        <taxon>Thamnophilidae</taxon>
        <taxon>Willisornis</taxon>
    </lineage>
</organism>
<reference evidence="1" key="1">
    <citation type="submission" date="2019-10" db="EMBL/GenBank/DDBJ databases">
        <authorList>
            <person name="Soares A.E.R."/>
            <person name="Aleixo A."/>
            <person name="Schneider P."/>
            <person name="Miyaki C.Y."/>
            <person name="Schneider M.P."/>
            <person name="Mello C."/>
            <person name="Vasconcelos A.T.R."/>
        </authorList>
    </citation>
    <scope>NUCLEOTIDE SEQUENCE</scope>
    <source>
        <tissue evidence="1">Muscle</tissue>
    </source>
</reference>
<sequence>MSRSEMLVQAVMMSTPGLPNLQLSLVLVVEEVTVVDFYEKLLEGPTEAMSANSKMDSLLAKIEPLSDSGSCTFKKGEQHPVQLQQKRGVRYLRRTALQIPRPVQLMLKTMLKQAVPL</sequence>
<dbReference type="EMBL" id="WHWB01034464">
    <property type="protein sequence ID" value="KAJ7409591.1"/>
    <property type="molecule type" value="Genomic_DNA"/>
</dbReference>
<name>A0ABQ9D0W2_9PASS</name>